<dbReference type="GO" id="GO:0005524">
    <property type="term" value="F:ATP binding"/>
    <property type="evidence" value="ECO:0007669"/>
    <property type="project" value="UniProtKB-KW"/>
</dbReference>
<evidence type="ECO:0000256" key="3">
    <source>
        <dbReference type="ARBA" id="ARBA00022598"/>
    </source>
</evidence>
<feature type="domain" description="Methionyl/Valyl/Leucyl/Isoleucyl-tRNA synthetase anticodon-binding" evidence="12">
    <location>
        <begin position="624"/>
        <end position="724"/>
    </location>
</feature>
<evidence type="ECO:0000256" key="8">
    <source>
        <dbReference type="ARBA" id="ARBA00047552"/>
    </source>
</evidence>
<dbReference type="InterPro" id="IPR009080">
    <property type="entry name" value="tRNAsynth_Ia_anticodon-bd"/>
</dbReference>
<dbReference type="GO" id="GO:0005829">
    <property type="term" value="C:cytosol"/>
    <property type="evidence" value="ECO:0007669"/>
    <property type="project" value="TreeGrafter"/>
</dbReference>
<keyword evidence="7 10" id="KW-0030">Aminoacyl-tRNA synthetase</keyword>
<proteinExistence type="inferred from homology"/>
<evidence type="ECO:0000256" key="6">
    <source>
        <dbReference type="ARBA" id="ARBA00022917"/>
    </source>
</evidence>
<dbReference type="NCBIfam" id="TIGR00422">
    <property type="entry name" value="valS"/>
    <property type="match status" value="1"/>
</dbReference>
<evidence type="ECO:0000256" key="4">
    <source>
        <dbReference type="ARBA" id="ARBA00022741"/>
    </source>
</evidence>
<dbReference type="InterPro" id="IPR002300">
    <property type="entry name" value="aa-tRNA-synth_Ia"/>
</dbReference>
<dbReference type="PANTHER" id="PTHR11946">
    <property type="entry name" value="VALYL-TRNA SYNTHETASES"/>
    <property type="match status" value="1"/>
</dbReference>
<dbReference type="AlphaFoldDB" id="A0A1F5ZPY0"/>
<evidence type="ECO:0000259" key="12">
    <source>
        <dbReference type="Pfam" id="PF08264"/>
    </source>
</evidence>
<feature type="domain" description="Aminoacyl-tRNA synthetase class Ia" evidence="11">
    <location>
        <begin position="13"/>
        <end position="572"/>
    </location>
</feature>
<sequence>MDKVYKHQDIEQKWYELWEKRGYFTPKKDPTKRPFTIILPPPNANADLHAGHAMYVVEDIMIRYHRMKGDATLWLPGADHAGFETQYVFEKKLSREEKSRFDFDRETLYQMIWDFVQKNRGNMETQLRRLGFSLDWTKNTFTLDPKIIAIVYKTFKKLYDDGLVYRGLRLVNYCTKCGTGFSDLEVNYVERNDPLYYMKYGPFTIATVRPETKFRDTALAVNPKDKRYKQYIGKIFDIQGLLGKVKMTIIPDASVDPKFGTGIMKVTPAHDPHDFELGKKFSLPVTPIIDFKGRMDFSWFIEKKDVDAKYLERAKKYHGQKVAAARALMVEDLKADGLLIRVNEKYTHRIGVCYKSGTVIEPLPMTQWYIKVKPLTEKAKAAIKKKDIQFVPKRFEKTAMGWLTNFHDWNISRQIVWGIRIPAWKCMECSSEENWIVTTGEKPEKCPKCEETKLEQDTDTFDTWFSSGQWPFATLQSNSDFNYFYPTSVMETGYDILPWWVCRMIMLGIYMTDDVPFRTVYLHGLVRDSKGQKMSKSRGNVINPIIMTDQYGADSLRMALIFGAAPGNDLSLSEDKIRGMRNFSNKLWNIGRFIKMNIDAFKEQNLEIEVFDPAHLRQKLNPHDKKILSQLGMLERGVTKQIEDYRFDKAAERLYKFIWHTFADRYIEGSKKRLAEKETLQLSILIHVYTTSLKLLHPFMPFITEEINKQLISESQPLIISPWPVI</sequence>
<dbReference type="Proteomes" id="UP000177383">
    <property type="component" value="Unassembled WGS sequence"/>
</dbReference>
<comment type="catalytic activity">
    <reaction evidence="8">
        <text>tRNA(Val) + L-valine + ATP = L-valyl-tRNA(Val) + AMP + diphosphate</text>
        <dbReference type="Rhea" id="RHEA:10704"/>
        <dbReference type="Rhea" id="RHEA-COMP:9672"/>
        <dbReference type="Rhea" id="RHEA-COMP:9708"/>
        <dbReference type="ChEBI" id="CHEBI:30616"/>
        <dbReference type="ChEBI" id="CHEBI:33019"/>
        <dbReference type="ChEBI" id="CHEBI:57762"/>
        <dbReference type="ChEBI" id="CHEBI:78442"/>
        <dbReference type="ChEBI" id="CHEBI:78537"/>
        <dbReference type="ChEBI" id="CHEBI:456215"/>
        <dbReference type="EC" id="6.1.1.9"/>
    </reaction>
</comment>
<dbReference type="Gene3D" id="1.10.730.10">
    <property type="entry name" value="Isoleucyl-tRNA Synthetase, Domain 1"/>
    <property type="match status" value="1"/>
</dbReference>
<dbReference type="InterPro" id="IPR014729">
    <property type="entry name" value="Rossmann-like_a/b/a_fold"/>
</dbReference>
<keyword evidence="4 10" id="KW-0547">Nucleotide-binding</keyword>
<protein>
    <recommendedName>
        <fullName evidence="1 9">Valine--tRNA ligase</fullName>
        <ecNumber evidence="1 9">6.1.1.9</ecNumber>
    </recommendedName>
</protein>
<evidence type="ECO:0000256" key="2">
    <source>
        <dbReference type="ARBA" id="ARBA00022490"/>
    </source>
</evidence>
<dbReference type="Gene3D" id="3.40.50.620">
    <property type="entry name" value="HUPs"/>
    <property type="match status" value="2"/>
</dbReference>
<comment type="caution">
    <text evidence="13">The sequence shown here is derived from an EMBL/GenBank/DDBJ whole genome shotgun (WGS) entry which is preliminary data.</text>
</comment>
<gene>
    <name evidence="13" type="ORF">A2773_00660</name>
</gene>
<dbReference type="InterPro" id="IPR001412">
    <property type="entry name" value="aa-tRNA-synth_I_CS"/>
</dbReference>
<evidence type="ECO:0000256" key="10">
    <source>
        <dbReference type="RuleBase" id="RU363035"/>
    </source>
</evidence>
<dbReference type="SUPFAM" id="SSF50677">
    <property type="entry name" value="ValRS/IleRS/LeuRS editing domain"/>
    <property type="match status" value="1"/>
</dbReference>
<evidence type="ECO:0000313" key="14">
    <source>
        <dbReference type="Proteomes" id="UP000177383"/>
    </source>
</evidence>
<evidence type="ECO:0000259" key="11">
    <source>
        <dbReference type="Pfam" id="PF00133"/>
    </source>
</evidence>
<keyword evidence="5 10" id="KW-0067">ATP-binding</keyword>
<organism evidence="13 14">
    <name type="scientific">Candidatus Gottesmanbacteria bacterium RIFCSPHIGHO2_01_FULL_39_10</name>
    <dbReference type="NCBI Taxonomy" id="1798375"/>
    <lineage>
        <taxon>Bacteria</taxon>
        <taxon>Candidatus Gottesmaniibacteriota</taxon>
    </lineage>
</organism>
<dbReference type="PROSITE" id="PS00178">
    <property type="entry name" value="AA_TRNA_LIGASE_I"/>
    <property type="match status" value="1"/>
</dbReference>
<comment type="similarity">
    <text evidence="10">Belongs to the class-I aminoacyl-tRNA synthetase family.</text>
</comment>
<dbReference type="CDD" id="cd07962">
    <property type="entry name" value="Anticodon_Ia_Val"/>
    <property type="match status" value="1"/>
</dbReference>
<dbReference type="InterPro" id="IPR033705">
    <property type="entry name" value="Anticodon_Ia_Val"/>
</dbReference>
<dbReference type="InterPro" id="IPR002303">
    <property type="entry name" value="Valyl-tRNA_ligase"/>
</dbReference>
<dbReference type="GO" id="GO:0006438">
    <property type="term" value="P:valyl-tRNA aminoacylation"/>
    <property type="evidence" value="ECO:0007669"/>
    <property type="project" value="UniProtKB-UniRule"/>
</dbReference>
<dbReference type="Pfam" id="PF00133">
    <property type="entry name" value="tRNA-synt_1"/>
    <property type="match status" value="1"/>
</dbReference>
<evidence type="ECO:0000313" key="13">
    <source>
        <dbReference type="EMBL" id="OGG14395.1"/>
    </source>
</evidence>
<dbReference type="STRING" id="1798375.A2773_00660"/>
<dbReference type="NCBIfam" id="NF004349">
    <property type="entry name" value="PRK05729.1"/>
    <property type="match status" value="1"/>
</dbReference>
<dbReference type="PRINTS" id="PR00986">
    <property type="entry name" value="TRNASYNTHVAL"/>
</dbReference>
<dbReference type="GO" id="GO:0002161">
    <property type="term" value="F:aminoacyl-tRNA deacylase activity"/>
    <property type="evidence" value="ECO:0007669"/>
    <property type="project" value="InterPro"/>
</dbReference>
<dbReference type="InterPro" id="IPR009008">
    <property type="entry name" value="Val/Leu/Ile-tRNA-synth_edit"/>
</dbReference>
<reference evidence="13 14" key="1">
    <citation type="journal article" date="2016" name="Nat. Commun.">
        <title>Thousands of microbial genomes shed light on interconnected biogeochemical processes in an aquifer system.</title>
        <authorList>
            <person name="Anantharaman K."/>
            <person name="Brown C.T."/>
            <person name="Hug L.A."/>
            <person name="Sharon I."/>
            <person name="Castelle C.J."/>
            <person name="Probst A.J."/>
            <person name="Thomas B.C."/>
            <person name="Singh A."/>
            <person name="Wilkins M.J."/>
            <person name="Karaoz U."/>
            <person name="Brodie E.L."/>
            <person name="Williams K.H."/>
            <person name="Hubbard S.S."/>
            <person name="Banfield J.F."/>
        </authorList>
    </citation>
    <scope>NUCLEOTIDE SEQUENCE [LARGE SCALE GENOMIC DNA]</scope>
</reference>
<dbReference type="Pfam" id="PF08264">
    <property type="entry name" value="Anticodon_1"/>
    <property type="match status" value="1"/>
</dbReference>
<dbReference type="InterPro" id="IPR013155">
    <property type="entry name" value="M/V/L/I-tRNA-synth_anticd-bd"/>
</dbReference>
<dbReference type="PANTHER" id="PTHR11946:SF93">
    <property type="entry name" value="VALINE--TRNA LIGASE, CHLOROPLASTIC_MITOCHONDRIAL 2"/>
    <property type="match status" value="1"/>
</dbReference>
<keyword evidence="2" id="KW-0963">Cytoplasm</keyword>
<accession>A0A1F5ZPY0</accession>
<name>A0A1F5ZPY0_9BACT</name>
<evidence type="ECO:0000256" key="5">
    <source>
        <dbReference type="ARBA" id="ARBA00022840"/>
    </source>
</evidence>
<dbReference type="GO" id="GO:0004832">
    <property type="term" value="F:valine-tRNA ligase activity"/>
    <property type="evidence" value="ECO:0007669"/>
    <property type="project" value="UniProtKB-UniRule"/>
</dbReference>
<dbReference type="EMBL" id="MFJE01000019">
    <property type="protein sequence ID" value="OGG14395.1"/>
    <property type="molecule type" value="Genomic_DNA"/>
</dbReference>
<evidence type="ECO:0000256" key="7">
    <source>
        <dbReference type="ARBA" id="ARBA00023146"/>
    </source>
</evidence>
<keyword evidence="3 10" id="KW-0436">Ligase</keyword>
<dbReference type="EC" id="6.1.1.9" evidence="1 9"/>
<evidence type="ECO:0000256" key="9">
    <source>
        <dbReference type="NCBIfam" id="TIGR00422"/>
    </source>
</evidence>
<evidence type="ECO:0000256" key="1">
    <source>
        <dbReference type="ARBA" id="ARBA00013169"/>
    </source>
</evidence>
<dbReference type="SUPFAM" id="SSF52374">
    <property type="entry name" value="Nucleotidylyl transferase"/>
    <property type="match status" value="1"/>
</dbReference>
<dbReference type="SUPFAM" id="SSF47323">
    <property type="entry name" value="Anticodon-binding domain of a subclass of class I aminoacyl-tRNA synthetases"/>
    <property type="match status" value="1"/>
</dbReference>
<keyword evidence="6 10" id="KW-0648">Protein biosynthesis</keyword>